<keyword evidence="3" id="KW-1185">Reference proteome</keyword>
<organism evidence="2 3">
    <name type="scientific">Nannocystis exedens</name>
    <dbReference type="NCBI Taxonomy" id="54"/>
    <lineage>
        <taxon>Bacteria</taxon>
        <taxon>Pseudomonadati</taxon>
        <taxon>Myxococcota</taxon>
        <taxon>Polyangia</taxon>
        <taxon>Nannocystales</taxon>
        <taxon>Nannocystaceae</taxon>
        <taxon>Nannocystis</taxon>
    </lineage>
</organism>
<dbReference type="Proteomes" id="UP000199400">
    <property type="component" value="Unassembled WGS sequence"/>
</dbReference>
<dbReference type="EMBL" id="FOMX01000035">
    <property type="protein sequence ID" value="SFF20989.1"/>
    <property type="molecule type" value="Genomic_DNA"/>
</dbReference>
<evidence type="ECO:0000256" key="1">
    <source>
        <dbReference type="SAM" id="MobiDB-lite"/>
    </source>
</evidence>
<dbReference type="AlphaFoldDB" id="A0A1I2GV91"/>
<sequence>MLAPDTVLAPDRRALLVRRSDGFAVLGAENRVLVERDGESDAAWKLPRAAWSPDSRHSPSGVTTFGPCTRYRCELLIMPGAGHNPEPRRYYDDDVRRYFADKLGPPGSADGAVPLLAEADRNLQIRGRAGPVGPRHQPVSGRKLGMLTPLSSGYSPQTSFKWVSTLRAPQA</sequence>
<name>A0A1I2GV91_9BACT</name>
<reference evidence="3" key="1">
    <citation type="submission" date="2016-10" db="EMBL/GenBank/DDBJ databases">
        <authorList>
            <person name="Varghese N."/>
            <person name="Submissions S."/>
        </authorList>
    </citation>
    <scope>NUCLEOTIDE SEQUENCE [LARGE SCALE GENOMIC DNA]</scope>
    <source>
        <strain evidence="3">ATCC 25963</strain>
    </source>
</reference>
<dbReference type="STRING" id="54.SAMN02745121_07517"/>
<protein>
    <submittedName>
        <fullName evidence="2">Uncharacterized protein</fullName>
    </submittedName>
</protein>
<accession>A0A1I2GV91</accession>
<evidence type="ECO:0000313" key="2">
    <source>
        <dbReference type="EMBL" id="SFF20989.1"/>
    </source>
</evidence>
<feature type="region of interest" description="Disordered" evidence="1">
    <location>
        <begin position="126"/>
        <end position="150"/>
    </location>
</feature>
<proteinExistence type="predicted"/>
<gene>
    <name evidence="2" type="ORF">SAMN02745121_07517</name>
</gene>
<evidence type="ECO:0000313" key="3">
    <source>
        <dbReference type="Proteomes" id="UP000199400"/>
    </source>
</evidence>